<dbReference type="InterPro" id="IPR001790">
    <property type="entry name" value="Ribosomal_uL10"/>
</dbReference>
<evidence type="ECO:0000256" key="5">
    <source>
        <dbReference type="HAMAP-Rule" id="MF_00362"/>
    </source>
</evidence>
<dbReference type="Pfam" id="PF00466">
    <property type="entry name" value="Ribosomal_L10"/>
    <property type="match status" value="1"/>
</dbReference>
<dbReference type="EMBL" id="JAFJZZ010000011">
    <property type="protein sequence ID" value="MBN7774589.1"/>
    <property type="molecule type" value="Genomic_DNA"/>
</dbReference>
<dbReference type="InterPro" id="IPR047865">
    <property type="entry name" value="Ribosomal_uL10_bac_type"/>
</dbReference>
<evidence type="ECO:0000256" key="3">
    <source>
        <dbReference type="ARBA" id="ARBA00023274"/>
    </source>
</evidence>
<dbReference type="PROSITE" id="PS01109">
    <property type="entry name" value="RIBOSOMAL_L10"/>
    <property type="match status" value="1"/>
</dbReference>
<dbReference type="GO" id="GO:0070180">
    <property type="term" value="F:large ribosomal subunit rRNA binding"/>
    <property type="evidence" value="ECO:0007669"/>
    <property type="project" value="UniProtKB-UniRule"/>
</dbReference>
<keyword evidence="7" id="KW-1185">Reference proteome</keyword>
<dbReference type="SUPFAM" id="SSF160369">
    <property type="entry name" value="Ribosomal protein L10-like"/>
    <property type="match status" value="1"/>
</dbReference>
<evidence type="ECO:0000256" key="1">
    <source>
        <dbReference type="ARBA" id="ARBA00008889"/>
    </source>
</evidence>
<name>A0A939DAV1_CLOAM</name>
<dbReference type="NCBIfam" id="NF000955">
    <property type="entry name" value="PRK00099.1-1"/>
    <property type="match status" value="1"/>
</dbReference>
<dbReference type="Proteomes" id="UP000664545">
    <property type="component" value="Unassembled WGS sequence"/>
</dbReference>
<organism evidence="6 7">
    <name type="scientific">Clostridium aminobutyricum</name>
    <dbReference type="NCBI Taxonomy" id="33953"/>
    <lineage>
        <taxon>Bacteria</taxon>
        <taxon>Bacillati</taxon>
        <taxon>Bacillota</taxon>
        <taxon>Clostridia</taxon>
        <taxon>Eubacteriales</taxon>
        <taxon>Clostridiaceae</taxon>
        <taxon>Clostridium</taxon>
    </lineage>
</organism>
<dbReference type="RefSeq" id="WP_206583429.1">
    <property type="nucleotide sequence ID" value="NZ_JAFJZZ010000011.1"/>
</dbReference>
<comment type="caution">
    <text evidence="6">The sequence shown here is derived from an EMBL/GenBank/DDBJ whole genome shotgun (WGS) entry which is preliminary data.</text>
</comment>
<accession>A0A939DAV1</accession>
<dbReference type="HAMAP" id="MF_00362">
    <property type="entry name" value="Ribosomal_uL10"/>
    <property type="match status" value="1"/>
</dbReference>
<dbReference type="GO" id="GO:0015934">
    <property type="term" value="C:large ribosomal subunit"/>
    <property type="evidence" value="ECO:0007669"/>
    <property type="project" value="InterPro"/>
</dbReference>
<dbReference type="InterPro" id="IPR002363">
    <property type="entry name" value="Ribosomal_uL10_CS_bac"/>
</dbReference>
<reference evidence="6" key="1">
    <citation type="submission" date="2021-02" db="EMBL/GenBank/DDBJ databases">
        <title>Abyssanaerobacter marinus gen.nov., sp., nov, anaerobic bacterium isolated from the Onnuri vent field of Indian Ocean and suggestion of Mogibacteriaceae fam. nov., and proposal of reclassification of ambiguous this family's genus member.</title>
        <authorList>
            <person name="Kim Y.J."/>
            <person name="Yang J.-A."/>
        </authorList>
    </citation>
    <scope>NUCLEOTIDE SEQUENCE</scope>
    <source>
        <strain evidence="6">DSM 2634</strain>
    </source>
</reference>
<comment type="function">
    <text evidence="5">Forms part of the ribosomal stalk, playing a central role in the interaction of the ribosome with GTP-bound translation factors.</text>
</comment>
<dbReference type="CDD" id="cd05797">
    <property type="entry name" value="Ribosomal_L10"/>
    <property type="match status" value="1"/>
</dbReference>
<dbReference type="GO" id="GO:0006412">
    <property type="term" value="P:translation"/>
    <property type="evidence" value="ECO:0007669"/>
    <property type="project" value="UniProtKB-UniRule"/>
</dbReference>
<dbReference type="InterPro" id="IPR022973">
    <property type="entry name" value="Ribosomal_uL10_bac"/>
</dbReference>
<dbReference type="PANTHER" id="PTHR11560">
    <property type="entry name" value="39S RIBOSOMAL PROTEIN L10, MITOCHONDRIAL"/>
    <property type="match status" value="1"/>
</dbReference>
<dbReference type="AlphaFoldDB" id="A0A939DAV1"/>
<keyword evidence="2 5" id="KW-0689">Ribosomal protein</keyword>
<evidence type="ECO:0000256" key="2">
    <source>
        <dbReference type="ARBA" id="ARBA00022980"/>
    </source>
</evidence>
<dbReference type="InterPro" id="IPR043141">
    <property type="entry name" value="Ribosomal_uL10-like_sf"/>
</dbReference>
<dbReference type="Gene3D" id="3.30.70.1730">
    <property type="match status" value="1"/>
</dbReference>
<keyword evidence="5" id="KW-0694">RNA-binding</keyword>
<gene>
    <name evidence="5" type="primary">rplJ</name>
    <name evidence="6" type="ORF">JYB65_14570</name>
</gene>
<comment type="similarity">
    <text evidence="1 5">Belongs to the universal ribosomal protein uL10 family.</text>
</comment>
<sequence>MSIEAQKEKQLIIDEIKGKLEKAQSAVVVDYIGITVAEADSMRKKLRDANVDYTVYKNTLVKRAIEGTKYEGLAEVLEGPSALAFGYEDAVAPARLLNGIIKDYKKMAFKAGVVEGTLFNADGIQAVASLPSREELIAKFMGSIQSPVSKAVRTFQAIADAKAE</sequence>
<evidence type="ECO:0000313" key="6">
    <source>
        <dbReference type="EMBL" id="MBN7774589.1"/>
    </source>
</evidence>
<keyword evidence="5" id="KW-0699">rRNA-binding</keyword>
<protein>
    <recommendedName>
        <fullName evidence="4 5">Large ribosomal subunit protein uL10</fullName>
    </recommendedName>
</protein>
<keyword evidence="3 5" id="KW-0687">Ribonucleoprotein</keyword>
<dbReference type="Gene3D" id="6.10.250.290">
    <property type="match status" value="1"/>
</dbReference>
<evidence type="ECO:0000256" key="4">
    <source>
        <dbReference type="ARBA" id="ARBA00035202"/>
    </source>
</evidence>
<comment type="subunit">
    <text evidence="5">Part of the ribosomal stalk of the 50S ribosomal subunit. The N-terminus interacts with L11 and the large rRNA to form the base of the stalk. The C-terminus forms an elongated spine to which L12 dimers bind in a sequential fashion forming a multimeric L10(L12)X complex.</text>
</comment>
<evidence type="ECO:0000313" key="7">
    <source>
        <dbReference type="Proteomes" id="UP000664545"/>
    </source>
</evidence>
<proteinExistence type="inferred from homology"/>
<dbReference type="GO" id="GO:0003735">
    <property type="term" value="F:structural constituent of ribosome"/>
    <property type="evidence" value="ECO:0007669"/>
    <property type="project" value="InterPro"/>
</dbReference>